<dbReference type="RefSeq" id="WP_115405591.1">
    <property type="nucleotide sequence ID" value="NZ_BPFE01000028.1"/>
</dbReference>
<accession>A0A379ZSM0</accession>
<dbReference type="SUPFAM" id="SSF51197">
    <property type="entry name" value="Clavaminate synthase-like"/>
    <property type="match status" value="1"/>
</dbReference>
<evidence type="ECO:0000256" key="1">
    <source>
        <dbReference type="ARBA" id="ARBA00001954"/>
    </source>
</evidence>
<dbReference type="InterPro" id="IPR039994">
    <property type="entry name" value="NO66-like"/>
</dbReference>
<dbReference type="InterPro" id="IPR003347">
    <property type="entry name" value="JmjC_dom"/>
</dbReference>
<dbReference type="InterPro" id="IPR046799">
    <property type="entry name" value="ROXA-like_wH"/>
</dbReference>
<dbReference type="Proteomes" id="UP000255061">
    <property type="component" value="Unassembled WGS sequence"/>
</dbReference>
<comment type="cofactor">
    <cofactor evidence="1">
        <name>Fe(2+)</name>
        <dbReference type="ChEBI" id="CHEBI:29033"/>
    </cofactor>
</comment>
<dbReference type="Pfam" id="PF08007">
    <property type="entry name" value="JmjC_2"/>
    <property type="match status" value="1"/>
</dbReference>
<sequence>MKLDINGLTPAQFLAEYWQKKPLVIRQGFSHFQDLVSPEALAGLAMEELVESRRVYQQEGQWQAEFGPFESYDHLGEKDWTLIVQALNNWVPDAEALIQCFDFIPRWRLDDVMVSFATPGGGVGPHIDLYDVFICQGSGRRRWRVGNIGPHKQFVAHPALLHTESFEPIIDTELLAGDILYIPPGFPHEGVTLEQSLSFSVGYRTASAKEMVGALADHLSEQDLGVQQISDPDRALSSRSGCVDNTDLARLRSQLTNMLSDELVSEFTGRYLTQSKCALDLPDEPLDITQIEVLAWLDEQPLIRLGGLRCLYFDINVAEGAVYINGDKYQLSVEFAAVIPLLCDVNQLDKMVLAPWLTCPAFLVQLTEWINLGYWYFDDFDADDEVYID</sequence>
<dbReference type="PANTHER" id="PTHR13096:SF8">
    <property type="entry name" value="RIBOSOMAL OXYGENASE 1"/>
    <property type="match status" value="1"/>
</dbReference>
<evidence type="ECO:0000256" key="2">
    <source>
        <dbReference type="ARBA" id="ARBA00022723"/>
    </source>
</evidence>
<protein>
    <submittedName>
        <fullName evidence="7">Cupin superfamily protein</fullName>
    </submittedName>
</protein>
<dbReference type="GO" id="GO:0016706">
    <property type="term" value="F:2-oxoglutarate-dependent dioxygenase activity"/>
    <property type="evidence" value="ECO:0007669"/>
    <property type="project" value="TreeGrafter"/>
</dbReference>
<keyword evidence="3" id="KW-0223">Dioxygenase</keyword>
<dbReference type="GO" id="GO:0046872">
    <property type="term" value="F:metal ion binding"/>
    <property type="evidence" value="ECO:0007669"/>
    <property type="project" value="UniProtKB-KW"/>
</dbReference>
<evidence type="ECO:0000313" key="7">
    <source>
        <dbReference type="EMBL" id="SUI67676.1"/>
    </source>
</evidence>
<evidence type="ECO:0000313" key="8">
    <source>
        <dbReference type="Proteomes" id="UP000255061"/>
    </source>
</evidence>
<dbReference type="AlphaFoldDB" id="A0A379ZSM0"/>
<evidence type="ECO:0000256" key="5">
    <source>
        <dbReference type="ARBA" id="ARBA00023004"/>
    </source>
</evidence>
<keyword evidence="4" id="KW-0560">Oxidoreductase</keyword>
<proteinExistence type="predicted"/>
<dbReference type="EMBL" id="UGYV01000001">
    <property type="protein sequence ID" value="SUI67676.1"/>
    <property type="molecule type" value="Genomic_DNA"/>
</dbReference>
<reference evidence="7 8" key="1">
    <citation type="submission" date="2018-06" db="EMBL/GenBank/DDBJ databases">
        <authorList>
            <consortium name="Pathogen Informatics"/>
            <person name="Doyle S."/>
        </authorList>
    </citation>
    <scope>NUCLEOTIDE SEQUENCE [LARGE SCALE GENOMIC DNA]</scope>
    <source>
        <strain evidence="7 8">NCTC10736</strain>
    </source>
</reference>
<dbReference type="Gene3D" id="3.40.366.30">
    <property type="entry name" value="50S ribosomal protein L16 arginine hydroxylase, Chain A, Domain 2"/>
    <property type="match status" value="1"/>
</dbReference>
<organism evidence="7 8">
    <name type="scientific">Shewanella morhuae</name>
    <dbReference type="NCBI Taxonomy" id="365591"/>
    <lineage>
        <taxon>Bacteria</taxon>
        <taxon>Pseudomonadati</taxon>
        <taxon>Pseudomonadota</taxon>
        <taxon>Gammaproteobacteria</taxon>
        <taxon>Alteromonadales</taxon>
        <taxon>Shewanellaceae</taxon>
        <taxon>Shewanella</taxon>
    </lineage>
</organism>
<dbReference type="PROSITE" id="PS51184">
    <property type="entry name" value="JMJC"/>
    <property type="match status" value="1"/>
</dbReference>
<keyword evidence="5" id="KW-0408">Iron</keyword>
<feature type="domain" description="JmjC" evidence="6">
    <location>
        <begin position="93"/>
        <end position="220"/>
    </location>
</feature>
<evidence type="ECO:0000256" key="4">
    <source>
        <dbReference type="ARBA" id="ARBA00023002"/>
    </source>
</evidence>
<dbReference type="Pfam" id="PF20514">
    <property type="entry name" value="WHD_ROXA"/>
    <property type="match status" value="1"/>
</dbReference>
<gene>
    <name evidence="7" type="ORF">NCTC10736_00964</name>
</gene>
<evidence type="ECO:0000256" key="3">
    <source>
        <dbReference type="ARBA" id="ARBA00022964"/>
    </source>
</evidence>
<keyword evidence="2" id="KW-0479">Metal-binding</keyword>
<name>A0A379ZSM0_9GAMM</name>
<evidence type="ECO:0000259" key="6">
    <source>
        <dbReference type="PROSITE" id="PS51184"/>
    </source>
</evidence>
<dbReference type="SMART" id="SM00558">
    <property type="entry name" value="JmjC"/>
    <property type="match status" value="1"/>
</dbReference>
<dbReference type="Gene3D" id="2.60.120.650">
    <property type="entry name" value="Cupin"/>
    <property type="match status" value="1"/>
</dbReference>
<dbReference type="PANTHER" id="PTHR13096">
    <property type="entry name" value="MINA53 MYC INDUCED NUCLEAR ANTIGEN"/>
    <property type="match status" value="1"/>
</dbReference>